<feature type="region of interest" description="Disordered" evidence="1">
    <location>
        <begin position="27"/>
        <end position="48"/>
    </location>
</feature>
<evidence type="ECO:0000313" key="4">
    <source>
        <dbReference type="Proteomes" id="UP000332933"/>
    </source>
</evidence>
<reference evidence="3 4" key="1">
    <citation type="submission" date="2019-03" db="EMBL/GenBank/DDBJ databases">
        <authorList>
            <person name="Gaulin E."/>
            <person name="Dumas B."/>
        </authorList>
    </citation>
    <scope>NUCLEOTIDE SEQUENCE [LARGE SCALE GENOMIC DNA]</scope>
    <source>
        <strain evidence="3">CBS 568.67</strain>
    </source>
</reference>
<dbReference type="Proteomes" id="UP000332933">
    <property type="component" value="Unassembled WGS sequence"/>
</dbReference>
<proteinExistence type="predicted"/>
<gene>
    <name evidence="3" type="primary">Aste57867_414</name>
    <name evidence="2" type="ORF">As57867_000413</name>
    <name evidence="3" type="ORF">ASTE57867_414</name>
</gene>
<sequence length="196" mass="22285">MSSDWCDLAMTPPPLMLAIPDLAWGSSSASSDASSDDGQPEVDISTQHDERCGYRTGKCLNARVVKRNGSFHKLCEMHREKANWNQKKLDRKKRLAKVLDERTVVVRRPTSLGDPPRDDWGTDEVAFFCQAMTPPPPALPSPHRQPPLSPNFPTWDFPTEEEHRRMLAQQMANHDDELDLLFKSEVMVLVDQWAPH</sequence>
<evidence type="ECO:0000313" key="3">
    <source>
        <dbReference type="EMBL" id="VFT77639.1"/>
    </source>
</evidence>
<protein>
    <submittedName>
        <fullName evidence="3">Aste57867_414 protein</fullName>
    </submittedName>
</protein>
<dbReference type="EMBL" id="VJMH01000020">
    <property type="protein sequence ID" value="KAF0720295.1"/>
    <property type="molecule type" value="Genomic_DNA"/>
</dbReference>
<dbReference type="EMBL" id="CAADRA010000020">
    <property type="protein sequence ID" value="VFT77639.1"/>
    <property type="molecule type" value="Genomic_DNA"/>
</dbReference>
<reference evidence="2" key="2">
    <citation type="submission" date="2019-06" db="EMBL/GenBank/DDBJ databases">
        <title>Genomics analysis of Aphanomyces spp. identifies a new class of oomycete effector associated with host adaptation.</title>
        <authorList>
            <person name="Gaulin E."/>
        </authorList>
    </citation>
    <scope>NUCLEOTIDE SEQUENCE</scope>
    <source>
        <strain evidence="2">CBS 578.67</strain>
    </source>
</reference>
<organism evidence="3 4">
    <name type="scientific">Aphanomyces stellatus</name>
    <dbReference type="NCBI Taxonomy" id="120398"/>
    <lineage>
        <taxon>Eukaryota</taxon>
        <taxon>Sar</taxon>
        <taxon>Stramenopiles</taxon>
        <taxon>Oomycota</taxon>
        <taxon>Saprolegniomycetes</taxon>
        <taxon>Saprolegniales</taxon>
        <taxon>Verrucalvaceae</taxon>
        <taxon>Aphanomyces</taxon>
    </lineage>
</organism>
<accession>A0A485K7R3</accession>
<dbReference type="AlphaFoldDB" id="A0A485K7R3"/>
<evidence type="ECO:0000256" key="1">
    <source>
        <dbReference type="SAM" id="MobiDB-lite"/>
    </source>
</evidence>
<evidence type="ECO:0000313" key="2">
    <source>
        <dbReference type="EMBL" id="KAF0720295.1"/>
    </source>
</evidence>
<dbReference type="OrthoDB" id="69430at2759"/>
<keyword evidence="4" id="KW-1185">Reference proteome</keyword>
<name>A0A485K7R3_9STRA</name>